<dbReference type="GO" id="GO:0046872">
    <property type="term" value="F:metal ion binding"/>
    <property type="evidence" value="ECO:0007669"/>
    <property type="project" value="UniProtKB-KW"/>
</dbReference>
<evidence type="ECO:0000256" key="2">
    <source>
        <dbReference type="ARBA" id="ARBA00022723"/>
    </source>
</evidence>
<evidence type="ECO:0000313" key="9">
    <source>
        <dbReference type="EMBL" id="VVA27570.1"/>
    </source>
</evidence>
<keyword evidence="5" id="KW-0411">Iron-sulfur</keyword>
<feature type="region of interest" description="Disordered" evidence="8">
    <location>
        <begin position="423"/>
        <end position="443"/>
    </location>
</feature>
<keyword evidence="4" id="KW-0408">Iron</keyword>
<dbReference type="Proteomes" id="UP000327085">
    <property type="component" value="Chromosome 5"/>
</dbReference>
<feature type="compositionally biased region" description="Acidic residues" evidence="8">
    <location>
        <begin position="423"/>
        <end position="436"/>
    </location>
</feature>
<dbReference type="PANTHER" id="PTHR13184">
    <property type="entry name" value="37S RIBOSOMAL PROTEIN S22"/>
    <property type="match status" value="1"/>
</dbReference>
<dbReference type="GO" id="GO:0051536">
    <property type="term" value="F:iron-sulfur cluster binding"/>
    <property type="evidence" value="ECO:0007669"/>
    <property type="project" value="UniProtKB-KW"/>
</dbReference>
<dbReference type="InterPro" id="IPR029063">
    <property type="entry name" value="SAM-dependent_MTases_sf"/>
</dbReference>
<proteinExistence type="predicted"/>
<comment type="function">
    <text evidence="7">Mitochondrial ribosome (mitoribosome) assembly factor. Binds at the interface of the head and body domains of the mitochondrial small ribosomal subunit (mt-SSU), occluding the mRNA channel and preventing compaction of the head domain towards the body. Probable inactive methyltransferase: retains the characteristic folding and ability to bind S-adenosyl-L-methionine, but it probably lost its methyltransferase activity.</text>
</comment>
<dbReference type="EMBL" id="CABIKO010000124">
    <property type="protein sequence ID" value="VVA27570.1"/>
    <property type="molecule type" value="Genomic_DNA"/>
</dbReference>
<dbReference type="GO" id="GO:0032259">
    <property type="term" value="P:methylation"/>
    <property type="evidence" value="ECO:0007669"/>
    <property type="project" value="UniProtKB-KW"/>
</dbReference>
<dbReference type="InterPro" id="IPR052571">
    <property type="entry name" value="Mt_RNA_Methyltransferase"/>
</dbReference>
<dbReference type="GO" id="GO:0003735">
    <property type="term" value="F:structural constituent of ribosome"/>
    <property type="evidence" value="ECO:0007669"/>
    <property type="project" value="TreeGrafter"/>
</dbReference>
<keyword evidence="3" id="KW-0809">Transit peptide</keyword>
<reference evidence="10" key="1">
    <citation type="journal article" date="2020" name="Plant J.">
        <title>Transposons played a major role in the diversification between the closely related almond and peach genomes: results from the almond genome sequence.</title>
        <authorList>
            <person name="Alioto T."/>
            <person name="Alexiou K.G."/>
            <person name="Bardil A."/>
            <person name="Barteri F."/>
            <person name="Castanera R."/>
            <person name="Cruz F."/>
            <person name="Dhingra A."/>
            <person name="Duval H."/>
            <person name="Fernandez I Marti A."/>
            <person name="Frias L."/>
            <person name="Galan B."/>
            <person name="Garcia J.L."/>
            <person name="Howad W."/>
            <person name="Gomez-Garrido J."/>
            <person name="Gut M."/>
            <person name="Julca I."/>
            <person name="Morata J."/>
            <person name="Puigdomenech P."/>
            <person name="Ribeca P."/>
            <person name="Rubio Cabetas M.J."/>
            <person name="Vlasova A."/>
            <person name="Wirthensohn M."/>
            <person name="Garcia-Mas J."/>
            <person name="Gabaldon T."/>
            <person name="Casacuberta J.M."/>
            <person name="Arus P."/>
        </authorList>
    </citation>
    <scope>NUCLEOTIDE SEQUENCE [LARGE SCALE GENOMIC DNA]</scope>
    <source>
        <strain evidence="10">cv. Texas</strain>
    </source>
</reference>
<comment type="subcellular location">
    <subcellularLocation>
        <location evidence="1">Mitochondrion</location>
    </subcellularLocation>
</comment>
<dbReference type="SUPFAM" id="SSF53335">
    <property type="entry name" value="S-adenosyl-L-methionine-dependent methyltransferases"/>
    <property type="match status" value="1"/>
</dbReference>
<keyword evidence="2" id="KW-0479">Metal-binding</keyword>
<accession>A0A5E4FK92</accession>
<evidence type="ECO:0000256" key="7">
    <source>
        <dbReference type="ARBA" id="ARBA00045681"/>
    </source>
</evidence>
<evidence type="ECO:0000256" key="8">
    <source>
        <dbReference type="SAM" id="MobiDB-lite"/>
    </source>
</evidence>
<keyword evidence="9" id="KW-0489">Methyltransferase</keyword>
<dbReference type="Gramene" id="VVA27570">
    <property type="protein sequence ID" value="VVA27570"/>
    <property type="gene ID" value="Prudul26B010364"/>
</dbReference>
<evidence type="ECO:0000313" key="10">
    <source>
        <dbReference type="Proteomes" id="UP000327085"/>
    </source>
</evidence>
<evidence type="ECO:0000256" key="3">
    <source>
        <dbReference type="ARBA" id="ARBA00022946"/>
    </source>
</evidence>
<dbReference type="GO" id="GO:0008168">
    <property type="term" value="F:methyltransferase activity"/>
    <property type="evidence" value="ECO:0007669"/>
    <property type="project" value="UniProtKB-KW"/>
</dbReference>
<evidence type="ECO:0000256" key="6">
    <source>
        <dbReference type="ARBA" id="ARBA00023128"/>
    </source>
</evidence>
<dbReference type="GO" id="GO:0005763">
    <property type="term" value="C:mitochondrial small ribosomal subunit"/>
    <property type="evidence" value="ECO:0007669"/>
    <property type="project" value="TreeGrafter"/>
</dbReference>
<dbReference type="Pfam" id="PF09243">
    <property type="entry name" value="Rsm22"/>
    <property type="match status" value="2"/>
</dbReference>
<evidence type="ECO:0000256" key="1">
    <source>
        <dbReference type="ARBA" id="ARBA00004173"/>
    </source>
</evidence>
<name>A0A5E4FK92_PRUDU</name>
<dbReference type="OMA" id="IMRMTIP"/>
<protein>
    <submittedName>
        <fullName evidence="9">PREDICTED: methyltransferase</fullName>
    </submittedName>
</protein>
<organism evidence="9 10">
    <name type="scientific">Prunus dulcis</name>
    <name type="common">Almond</name>
    <name type="synonym">Amygdalus dulcis</name>
    <dbReference type="NCBI Taxonomy" id="3755"/>
    <lineage>
        <taxon>Eukaryota</taxon>
        <taxon>Viridiplantae</taxon>
        <taxon>Streptophyta</taxon>
        <taxon>Embryophyta</taxon>
        <taxon>Tracheophyta</taxon>
        <taxon>Spermatophyta</taxon>
        <taxon>Magnoliopsida</taxon>
        <taxon>eudicotyledons</taxon>
        <taxon>Gunneridae</taxon>
        <taxon>Pentapetalae</taxon>
        <taxon>rosids</taxon>
        <taxon>fabids</taxon>
        <taxon>Rosales</taxon>
        <taxon>Rosaceae</taxon>
        <taxon>Amygdaloideae</taxon>
        <taxon>Amygdaleae</taxon>
        <taxon>Prunus</taxon>
    </lineage>
</organism>
<dbReference type="InParanoid" id="A0A5E4FK92"/>
<dbReference type="InterPro" id="IPR015324">
    <property type="entry name" value="Ribosomal_Rsm22-like"/>
</dbReference>
<dbReference type="Gene3D" id="3.40.50.150">
    <property type="entry name" value="Vaccinia Virus protein VP39"/>
    <property type="match status" value="1"/>
</dbReference>
<dbReference type="FunCoup" id="A0A5E4FK92">
    <property type="interactions" value="2484"/>
</dbReference>
<dbReference type="PANTHER" id="PTHR13184:SF5">
    <property type="entry name" value="METHYLTRANSFERASE-LIKE PROTEIN 17, MITOCHONDRIAL"/>
    <property type="match status" value="1"/>
</dbReference>
<evidence type="ECO:0000256" key="4">
    <source>
        <dbReference type="ARBA" id="ARBA00023004"/>
    </source>
</evidence>
<keyword evidence="9" id="KW-0808">Transferase</keyword>
<evidence type="ECO:0000256" key="5">
    <source>
        <dbReference type="ARBA" id="ARBA00023014"/>
    </source>
</evidence>
<dbReference type="AlphaFoldDB" id="A0A5E4FK92"/>
<sequence>MATTLLPETAQKVLTQETLRSAAKQSQRCLTTPVRLRRAIKKYLKEQEEPHMKRKVLRLSESFSQIKDVNSQLVTATSQQLVEDPLQSVDQSQRWKIKSSYGDIGLTYRDDETIAYVASRMPAVFSACHRVLKEVRRRLPEFSPARVLDFGAGTGSAFWALREVWPHSLEKVNLVEPSQSMQRAGQKLIQGQKDLPLIHSYDSIQSLTKSIKKSDREHDLVIASYVLGEIPSLKDRITVVRQLWDLTRDVLVLIEPGTPQGSNIISQMRSHILWMEKRKCRKSKDGADETTKDLVTQKNGAFIVAPCSHDGQCPLEKAEKYCHFVQRLERTSIQRTFKRSKGGQPLRGFEDEKFSFIAVRRGQRPQEPWPLDGLKFDTLKEQQAKRSPEDLEIDLEELNASQQADLIPFEEPDPVNYDSDVMESDVADENDEEEEDERGHADLGGGWGRIIYMPVRRGKQVTMDVCRSTKRDGSEGQLQRVVVTKSKNPALHQQARKSIWGDLWPF</sequence>
<gene>
    <name evidence="9" type="ORF">ALMOND_2B010364</name>
</gene>
<keyword evidence="6" id="KW-0496">Mitochondrion</keyword>
<dbReference type="GO" id="GO:0006412">
    <property type="term" value="P:translation"/>
    <property type="evidence" value="ECO:0007669"/>
    <property type="project" value="InterPro"/>
</dbReference>